<keyword evidence="2" id="KW-1185">Reference proteome</keyword>
<comment type="caution">
    <text evidence="1">The sequence shown here is derived from an EMBL/GenBank/DDBJ whole genome shotgun (WGS) entry which is preliminary data.</text>
</comment>
<accession>A0A367RPJ3</accession>
<sequence>MKPIEASELKAFIFALYQLDSPLPETVQAQLNKINIPADISKLYDIAKSYSPLATSYENVWQSLDAISKQRSKGPLPAKIDRVAEQQSTEINNILVAIDEQLDDQSLTEIARPILQASDSVTVAKNTWAIIIRSLQMPMP</sequence>
<protein>
    <submittedName>
        <fullName evidence="1">Uncharacterized protein</fullName>
    </submittedName>
</protein>
<gene>
    <name evidence="1" type="ORF">A6770_14235</name>
</gene>
<evidence type="ECO:0000313" key="1">
    <source>
        <dbReference type="EMBL" id="RCJ37939.1"/>
    </source>
</evidence>
<organism evidence="1 2">
    <name type="scientific">Nostoc minutum NIES-26</name>
    <dbReference type="NCBI Taxonomy" id="1844469"/>
    <lineage>
        <taxon>Bacteria</taxon>
        <taxon>Bacillati</taxon>
        <taxon>Cyanobacteriota</taxon>
        <taxon>Cyanophyceae</taxon>
        <taxon>Nostocales</taxon>
        <taxon>Nostocaceae</taxon>
        <taxon>Nostoc</taxon>
    </lineage>
</organism>
<dbReference type="AlphaFoldDB" id="A0A367RPJ3"/>
<name>A0A367RPJ3_9NOSO</name>
<proteinExistence type="predicted"/>
<reference evidence="1" key="1">
    <citation type="submission" date="2016-04" db="EMBL/GenBank/DDBJ databases">
        <authorList>
            <person name="Tabuchi Yagui T.R."/>
        </authorList>
    </citation>
    <scope>NUCLEOTIDE SEQUENCE [LARGE SCALE GENOMIC DNA]</scope>
    <source>
        <strain evidence="1">NIES-26</strain>
    </source>
</reference>
<dbReference type="Proteomes" id="UP000252107">
    <property type="component" value="Unassembled WGS sequence"/>
</dbReference>
<evidence type="ECO:0000313" key="2">
    <source>
        <dbReference type="Proteomes" id="UP000252107"/>
    </source>
</evidence>
<dbReference type="EMBL" id="LXQD01000109">
    <property type="protein sequence ID" value="RCJ37939.1"/>
    <property type="molecule type" value="Genomic_DNA"/>
</dbReference>